<dbReference type="Pfam" id="PF23622">
    <property type="entry name" value="LRR_At1g61320_AtMIF1"/>
    <property type="match status" value="1"/>
</dbReference>
<evidence type="ECO:0000313" key="3">
    <source>
        <dbReference type="Proteomes" id="UP000238479"/>
    </source>
</evidence>
<keyword evidence="3" id="KW-1185">Reference proteome</keyword>
<dbReference type="EMBL" id="PDCK01000040">
    <property type="protein sequence ID" value="PRQ48046.1"/>
    <property type="molecule type" value="Genomic_DNA"/>
</dbReference>
<dbReference type="PANTHER" id="PTHR34145">
    <property type="entry name" value="OS02G0105600 PROTEIN"/>
    <property type="match status" value="1"/>
</dbReference>
<dbReference type="InterPro" id="IPR053772">
    <property type="entry name" value="At1g61320/At1g61330-like"/>
</dbReference>
<organism evidence="2 3">
    <name type="scientific">Rosa chinensis</name>
    <name type="common">China rose</name>
    <dbReference type="NCBI Taxonomy" id="74649"/>
    <lineage>
        <taxon>Eukaryota</taxon>
        <taxon>Viridiplantae</taxon>
        <taxon>Streptophyta</taxon>
        <taxon>Embryophyta</taxon>
        <taxon>Tracheophyta</taxon>
        <taxon>Spermatophyta</taxon>
        <taxon>Magnoliopsida</taxon>
        <taxon>eudicotyledons</taxon>
        <taxon>Gunneridae</taxon>
        <taxon>Pentapetalae</taxon>
        <taxon>rosids</taxon>
        <taxon>fabids</taxon>
        <taxon>Rosales</taxon>
        <taxon>Rosaceae</taxon>
        <taxon>Rosoideae</taxon>
        <taxon>Rosoideae incertae sedis</taxon>
        <taxon>Rosa</taxon>
    </lineage>
</organism>
<dbReference type="Gramene" id="PRQ48046">
    <property type="protein sequence ID" value="PRQ48046"/>
    <property type="gene ID" value="RchiOBHm_Chr2g0106371"/>
</dbReference>
<comment type="caution">
    <text evidence="2">The sequence shown here is derived from an EMBL/GenBank/DDBJ whole genome shotgun (WGS) entry which is preliminary data.</text>
</comment>
<dbReference type="STRING" id="74649.A0A2P6RNN0"/>
<dbReference type="InterPro" id="IPR032675">
    <property type="entry name" value="LRR_dom_sf"/>
</dbReference>
<dbReference type="InterPro" id="IPR055357">
    <property type="entry name" value="LRR_At1g61320_AtMIF1"/>
</dbReference>
<reference evidence="2 3" key="1">
    <citation type="journal article" date="2018" name="Nat. Genet.">
        <title>The Rosa genome provides new insights in the design of modern roses.</title>
        <authorList>
            <person name="Bendahmane M."/>
        </authorList>
    </citation>
    <scope>NUCLEOTIDE SEQUENCE [LARGE SCALE GENOMIC DNA]</scope>
    <source>
        <strain evidence="3">cv. Old Blush</strain>
    </source>
</reference>
<evidence type="ECO:0000313" key="2">
    <source>
        <dbReference type="EMBL" id="PRQ48046.1"/>
    </source>
</evidence>
<gene>
    <name evidence="2" type="ORF">RchiOBHm_Chr2g0106371</name>
</gene>
<dbReference type="SUPFAM" id="SSF52047">
    <property type="entry name" value="RNI-like"/>
    <property type="match status" value="1"/>
</dbReference>
<proteinExistence type="predicted"/>
<dbReference type="Proteomes" id="UP000238479">
    <property type="component" value="Chromosome 2"/>
</dbReference>
<sequence>MRDMMKTRVLSKRWQGLWALRRDLTFDFSHMCDDVVKILENVRFRNDLEYYARINEDYVKRVDEFMQTFPGEKIDFLRLFYFGDTTSTDESIVDKCVRHAIAKGVEQIDMISASMLPHFRRRFPFWLFPVSNKGTKAYSTLKHLYLRYFVLAPPPDFTGFHNLESLTLECTIVTEDLFKYLLSDPVTPLRVLRLIACRFEFDLEIVSPSLHHFEMIECLHLGTLTISAIKLTVFEYHCFYKYERDLFLNAPQLTNMYFHKLSENQIPAAISQFIATQVENLNLRIVTEKVSKRFCILL</sequence>
<name>A0A2P6RNN0_ROSCH</name>
<protein>
    <submittedName>
        <fullName evidence="2">Putative leucine-rich repeat domain, L domain-containing protein</fullName>
    </submittedName>
</protein>
<feature type="domain" description="At1g61320/AtMIF1 LRR" evidence="1">
    <location>
        <begin position="78"/>
        <end position="292"/>
    </location>
</feature>
<evidence type="ECO:0000259" key="1">
    <source>
        <dbReference type="Pfam" id="PF23622"/>
    </source>
</evidence>
<dbReference type="Gene3D" id="3.80.10.10">
    <property type="entry name" value="Ribonuclease Inhibitor"/>
    <property type="match status" value="1"/>
</dbReference>
<accession>A0A2P6RNN0</accession>
<dbReference type="PANTHER" id="PTHR34145:SF28">
    <property type="entry name" value="F-BOX DOMAIN-CONTAINING PROTEIN"/>
    <property type="match status" value="1"/>
</dbReference>
<dbReference type="AlphaFoldDB" id="A0A2P6RNN0"/>